<dbReference type="AlphaFoldDB" id="A0A6A6I274"/>
<dbReference type="GeneID" id="54589212"/>
<dbReference type="RefSeq" id="XP_033679390.1">
    <property type="nucleotide sequence ID" value="XM_033835882.1"/>
</dbReference>
<proteinExistence type="predicted"/>
<dbReference type="Proteomes" id="UP000800094">
    <property type="component" value="Unassembled WGS sequence"/>
</dbReference>
<sequence>MPPSKHARRVRVSDIAAWERSVYTYLTTLCDTPPLQLKKRNRTRHSLSNLSLPPDLEAPPSHHFWALFYGKLPRELRDLVYEFIIGYTDSVYVIEPPDGIFRYDPSRSVACCRFSLLGRASPFPSAAAGGEDGDDDGDDAAAQMRNAALLELTSLFFATNAFYVRYRYSALMVDFLTTAFVGVGCVPVQHLRSLHILLAPPETAEESSWCDDAEFEWNKLFPRPVNAKCVMYREDLEAEFERVKEATREAEIDLCVCVEDAKPPWSGEDEGRGVREWFEGWWMVCVERKREFTVMTI</sequence>
<name>A0A6A6I274_9PLEO</name>
<organism evidence="1 2">
    <name type="scientific">Trematosphaeria pertusa</name>
    <dbReference type="NCBI Taxonomy" id="390896"/>
    <lineage>
        <taxon>Eukaryota</taxon>
        <taxon>Fungi</taxon>
        <taxon>Dikarya</taxon>
        <taxon>Ascomycota</taxon>
        <taxon>Pezizomycotina</taxon>
        <taxon>Dothideomycetes</taxon>
        <taxon>Pleosporomycetidae</taxon>
        <taxon>Pleosporales</taxon>
        <taxon>Massarineae</taxon>
        <taxon>Trematosphaeriaceae</taxon>
        <taxon>Trematosphaeria</taxon>
    </lineage>
</organism>
<protein>
    <submittedName>
        <fullName evidence="1">Uncharacterized protein</fullName>
    </submittedName>
</protein>
<gene>
    <name evidence="1" type="ORF">BU26DRAFT_608817</name>
</gene>
<accession>A0A6A6I274</accession>
<reference evidence="1" key="1">
    <citation type="journal article" date="2020" name="Stud. Mycol.">
        <title>101 Dothideomycetes genomes: a test case for predicting lifestyles and emergence of pathogens.</title>
        <authorList>
            <person name="Haridas S."/>
            <person name="Albert R."/>
            <person name="Binder M."/>
            <person name="Bloem J."/>
            <person name="Labutti K."/>
            <person name="Salamov A."/>
            <person name="Andreopoulos B."/>
            <person name="Baker S."/>
            <person name="Barry K."/>
            <person name="Bills G."/>
            <person name="Bluhm B."/>
            <person name="Cannon C."/>
            <person name="Castanera R."/>
            <person name="Culley D."/>
            <person name="Daum C."/>
            <person name="Ezra D."/>
            <person name="Gonzalez J."/>
            <person name="Henrissat B."/>
            <person name="Kuo A."/>
            <person name="Liang C."/>
            <person name="Lipzen A."/>
            <person name="Lutzoni F."/>
            <person name="Magnuson J."/>
            <person name="Mondo S."/>
            <person name="Nolan M."/>
            <person name="Ohm R."/>
            <person name="Pangilinan J."/>
            <person name="Park H.-J."/>
            <person name="Ramirez L."/>
            <person name="Alfaro M."/>
            <person name="Sun H."/>
            <person name="Tritt A."/>
            <person name="Yoshinaga Y."/>
            <person name="Zwiers L.-H."/>
            <person name="Turgeon B."/>
            <person name="Goodwin S."/>
            <person name="Spatafora J."/>
            <person name="Crous P."/>
            <person name="Grigoriev I."/>
        </authorList>
    </citation>
    <scope>NUCLEOTIDE SEQUENCE</scope>
    <source>
        <strain evidence="1">CBS 122368</strain>
    </source>
</reference>
<evidence type="ECO:0000313" key="1">
    <source>
        <dbReference type="EMBL" id="KAF2244386.1"/>
    </source>
</evidence>
<evidence type="ECO:0000313" key="2">
    <source>
        <dbReference type="Proteomes" id="UP000800094"/>
    </source>
</evidence>
<keyword evidence="2" id="KW-1185">Reference proteome</keyword>
<dbReference type="EMBL" id="ML987203">
    <property type="protein sequence ID" value="KAF2244386.1"/>
    <property type="molecule type" value="Genomic_DNA"/>
</dbReference>
<dbReference type="OrthoDB" id="3799120at2759"/>